<keyword evidence="4 6" id="KW-1133">Transmembrane helix</keyword>
<dbReference type="PANTHER" id="PTHR32322">
    <property type="entry name" value="INNER MEMBRANE TRANSPORTER"/>
    <property type="match status" value="1"/>
</dbReference>
<evidence type="ECO:0000256" key="2">
    <source>
        <dbReference type="ARBA" id="ARBA00007362"/>
    </source>
</evidence>
<feature type="transmembrane region" description="Helical" evidence="6">
    <location>
        <begin position="253"/>
        <end position="272"/>
    </location>
</feature>
<protein>
    <submittedName>
        <fullName evidence="8">DMT family transporter</fullName>
    </submittedName>
</protein>
<keyword evidence="9" id="KW-1185">Reference proteome</keyword>
<feature type="transmembrane region" description="Helical" evidence="6">
    <location>
        <begin position="127"/>
        <end position="144"/>
    </location>
</feature>
<evidence type="ECO:0000256" key="3">
    <source>
        <dbReference type="ARBA" id="ARBA00022692"/>
    </source>
</evidence>
<evidence type="ECO:0000313" key="8">
    <source>
        <dbReference type="EMBL" id="MEF7615815.1"/>
    </source>
</evidence>
<sequence>MSPQARRQFALLLIFVTPAFWSVNYLVARGAPGVIEPHLLALLRWFAAGLLFVVPTWRELLQHRAHIAADWRRYLVLGALGMWICGAWVYIGGRTTAAVNIALIYALSPVLIALVSALWLKERFNRLQMVGVVLSLAGVVHVILKGQWSSLGQVAFVPGDAWIFGATLSWTLYSVLMRRWSSPLSAMARLAVICAGGVAVLVPFAAWEIIQATTHPPLTAAGLGLALLAAGIPGFAAYLSYSVMQRELGAARVAVVIYLGPLYAAGMAWLVLNEPLQAFHAAGMALVLAGIYLVNRM</sequence>
<evidence type="ECO:0000259" key="7">
    <source>
        <dbReference type="Pfam" id="PF00892"/>
    </source>
</evidence>
<feature type="transmembrane region" description="Helical" evidence="6">
    <location>
        <begin position="97"/>
        <end position="120"/>
    </location>
</feature>
<feature type="transmembrane region" description="Helical" evidence="6">
    <location>
        <begin position="38"/>
        <end position="54"/>
    </location>
</feature>
<proteinExistence type="inferred from homology"/>
<feature type="transmembrane region" description="Helical" evidence="6">
    <location>
        <begin position="74"/>
        <end position="91"/>
    </location>
</feature>
<dbReference type="SUPFAM" id="SSF103481">
    <property type="entry name" value="Multidrug resistance efflux transporter EmrE"/>
    <property type="match status" value="2"/>
</dbReference>
<organism evidence="8 9">
    <name type="scientific">Aquincola agrisoli</name>
    <dbReference type="NCBI Taxonomy" id="3119538"/>
    <lineage>
        <taxon>Bacteria</taxon>
        <taxon>Pseudomonadati</taxon>
        <taxon>Pseudomonadota</taxon>
        <taxon>Betaproteobacteria</taxon>
        <taxon>Burkholderiales</taxon>
        <taxon>Sphaerotilaceae</taxon>
        <taxon>Aquincola</taxon>
    </lineage>
</organism>
<dbReference type="InterPro" id="IPR050638">
    <property type="entry name" value="AA-Vitamin_Transporters"/>
</dbReference>
<evidence type="ECO:0000256" key="5">
    <source>
        <dbReference type="ARBA" id="ARBA00023136"/>
    </source>
</evidence>
<comment type="subcellular location">
    <subcellularLocation>
        <location evidence="1">Membrane</location>
        <topology evidence="1">Multi-pass membrane protein</topology>
    </subcellularLocation>
</comment>
<evidence type="ECO:0000256" key="4">
    <source>
        <dbReference type="ARBA" id="ARBA00022989"/>
    </source>
</evidence>
<keyword evidence="5 6" id="KW-0472">Membrane</keyword>
<evidence type="ECO:0000313" key="9">
    <source>
        <dbReference type="Proteomes" id="UP001336250"/>
    </source>
</evidence>
<dbReference type="PANTHER" id="PTHR32322:SF2">
    <property type="entry name" value="EAMA DOMAIN-CONTAINING PROTEIN"/>
    <property type="match status" value="1"/>
</dbReference>
<comment type="similarity">
    <text evidence="2">Belongs to the EamA transporter family.</text>
</comment>
<dbReference type="EMBL" id="JAZIBG010000036">
    <property type="protein sequence ID" value="MEF7615815.1"/>
    <property type="molecule type" value="Genomic_DNA"/>
</dbReference>
<comment type="caution">
    <text evidence="8">The sequence shown here is derived from an EMBL/GenBank/DDBJ whole genome shotgun (WGS) entry which is preliminary data.</text>
</comment>
<dbReference type="GO" id="GO:0016020">
    <property type="term" value="C:membrane"/>
    <property type="evidence" value="ECO:0007669"/>
    <property type="project" value="UniProtKB-SubCell"/>
</dbReference>
<name>A0AAW9QLD5_9BURK</name>
<feature type="transmembrane region" description="Helical" evidence="6">
    <location>
        <begin position="278"/>
        <end position="295"/>
    </location>
</feature>
<feature type="domain" description="EamA" evidence="7">
    <location>
        <begin position="158"/>
        <end position="295"/>
    </location>
</feature>
<dbReference type="Proteomes" id="UP001336250">
    <property type="component" value="Unassembled WGS sequence"/>
</dbReference>
<dbReference type="InterPro" id="IPR000620">
    <property type="entry name" value="EamA_dom"/>
</dbReference>
<feature type="transmembrane region" description="Helical" evidence="6">
    <location>
        <begin position="188"/>
        <end position="207"/>
    </location>
</feature>
<reference evidence="8 9" key="1">
    <citation type="submission" date="2024-02" db="EMBL/GenBank/DDBJ databases">
        <title>Genome sequence of Aquincola sp. MAHUQ-54.</title>
        <authorList>
            <person name="Huq M.A."/>
        </authorList>
    </citation>
    <scope>NUCLEOTIDE SEQUENCE [LARGE SCALE GENOMIC DNA]</scope>
    <source>
        <strain evidence="8 9">MAHUQ-54</strain>
    </source>
</reference>
<gene>
    <name evidence="8" type="ORF">V4F39_18015</name>
</gene>
<dbReference type="InterPro" id="IPR037185">
    <property type="entry name" value="EmrE-like"/>
</dbReference>
<feature type="transmembrane region" description="Helical" evidence="6">
    <location>
        <begin position="156"/>
        <end position="176"/>
    </location>
</feature>
<accession>A0AAW9QLD5</accession>
<evidence type="ECO:0000256" key="1">
    <source>
        <dbReference type="ARBA" id="ARBA00004141"/>
    </source>
</evidence>
<dbReference type="RefSeq" id="WP_332291141.1">
    <property type="nucleotide sequence ID" value="NZ_JAZIBG010000036.1"/>
</dbReference>
<feature type="transmembrane region" description="Helical" evidence="6">
    <location>
        <begin position="219"/>
        <end position="241"/>
    </location>
</feature>
<keyword evidence="3 6" id="KW-0812">Transmembrane</keyword>
<evidence type="ECO:0000256" key="6">
    <source>
        <dbReference type="SAM" id="Phobius"/>
    </source>
</evidence>
<feature type="domain" description="EamA" evidence="7">
    <location>
        <begin position="9"/>
        <end position="142"/>
    </location>
</feature>
<dbReference type="Pfam" id="PF00892">
    <property type="entry name" value="EamA"/>
    <property type="match status" value="2"/>
</dbReference>
<dbReference type="Gene3D" id="1.10.3730.20">
    <property type="match status" value="1"/>
</dbReference>
<dbReference type="AlphaFoldDB" id="A0AAW9QLD5"/>